<sequence>MRQTIFTLLLVIIIIGLLAAIVYGSSSKSEGLVYYYGNTCPHCADVEEWMKENRIEEKIKIVKKEVY</sequence>
<dbReference type="InterPro" id="IPR036249">
    <property type="entry name" value="Thioredoxin-like_sf"/>
</dbReference>
<protein>
    <recommendedName>
        <fullName evidence="3">Glutaredoxin domain-containing protein</fullName>
    </recommendedName>
</protein>
<feature type="non-terminal residue" evidence="1">
    <location>
        <position position="67"/>
    </location>
</feature>
<dbReference type="SUPFAM" id="SSF52833">
    <property type="entry name" value="Thioredoxin-like"/>
    <property type="match status" value="1"/>
</dbReference>
<evidence type="ECO:0000313" key="1">
    <source>
        <dbReference type="EMBL" id="PJE64022.1"/>
    </source>
</evidence>
<organism evidence="1 2">
    <name type="scientific">Candidatus Roizmanbacteria bacterium CG10_big_fil_rev_8_21_14_0_10_45_7</name>
    <dbReference type="NCBI Taxonomy" id="1974854"/>
    <lineage>
        <taxon>Bacteria</taxon>
        <taxon>Candidatus Roizmaniibacteriota</taxon>
    </lineage>
</organism>
<dbReference type="AlphaFoldDB" id="A0A2M8KVT0"/>
<comment type="caution">
    <text evidence="1">The sequence shown here is derived from an EMBL/GenBank/DDBJ whole genome shotgun (WGS) entry which is preliminary data.</text>
</comment>
<dbReference type="EMBL" id="PFEE01000002">
    <property type="protein sequence ID" value="PJE64022.1"/>
    <property type="molecule type" value="Genomic_DNA"/>
</dbReference>
<reference evidence="2" key="1">
    <citation type="submission" date="2017-09" db="EMBL/GenBank/DDBJ databases">
        <title>Depth-based differentiation of microbial function through sediment-hosted aquifers and enrichment of novel symbionts in the deep terrestrial subsurface.</title>
        <authorList>
            <person name="Probst A.J."/>
            <person name="Ladd B."/>
            <person name="Jarett J.K."/>
            <person name="Geller-Mcgrath D.E."/>
            <person name="Sieber C.M.K."/>
            <person name="Emerson J.B."/>
            <person name="Anantharaman K."/>
            <person name="Thomas B.C."/>
            <person name="Malmstrom R."/>
            <person name="Stieglmeier M."/>
            <person name="Klingl A."/>
            <person name="Woyke T."/>
            <person name="Ryan C.M."/>
            <person name="Banfield J.F."/>
        </authorList>
    </citation>
    <scope>NUCLEOTIDE SEQUENCE [LARGE SCALE GENOMIC DNA]</scope>
</reference>
<proteinExistence type="predicted"/>
<gene>
    <name evidence="1" type="ORF">COU89_00100</name>
</gene>
<evidence type="ECO:0008006" key="3">
    <source>
        <dbReference type="Google" id="ProtNLM"/>
    </source>
</evidence>
<evidence type="ECO:0000313" key="2">
    <source>
        <dbReference type="Proteomes" id="UP000231569"/>
    </source>
</evidence>
<dbReference type="CDD" id="cd01659">
    <property type="entry name" value="TRX_superfamily"/>
    <property type="match status" value="1"/>
</dbReference>
<dbReference type="Proteomes" id="UP000231569">
    <property type="component" value="Unassembled WGS sequence"/>
</dbReference>
<accession>A0A2M8KVT0</accession>
<dbReference type="Gene3D" id="3.40.30.10">
    <property type="entry name" value="Glutaredoxin"/>
    <property type="match status" value="1"/>
</dbReference>
<name>A0A2M8KVT0_9BACT</name>